<dbReference type="STRING" id="224999.GCA_001485475_01854"/>
<dbReference type="InterPro" id="IPR000383">
    <property type="entry name" value="Xaa-Pro-like_dom"/>
</dbReference>
<protein>
    <recommendedName>
        <fullName evidence="2">Xaa-Pro dipeptidyl-peptidase C-terminal domain-containing protein</fullName>
    </recommendedName>
</protein>
<dbReference type="PANTHER" id="PTHR43056">
    <property type="entry name" value="PEPTIDASE S9 PROLYL OLIGOPEPTIDASE"/>
    <property type="match status" value="1"/>
</dbReference>
<dbReference type="InterPro" id="IPR013736">
    <property type="entry name" value="Xaa-Pro_dipept_C"/>
</dbReference>
<dbReference type="SUPFAM" id="SSF53474">
    <property type="entry name" value="alpha/beta-Hydrolases"/>
    <property type="match status" value="1"/>
</dbReference>
<dbReference type="InterPro" id="IPR029058">
    <property type="entry name" value="AB_hydrolase_fold"/>
</dbReference>
<accession>A0A0U9HGL4</accession>
<evidence type="ECO:0000256" key="1">
    <source>
        <dbReference type="ARBA" id="ARBA00022801"/>
    </source>
</evidence>
<dbReference type="InterPro" id="IPR008979">
    <property type="entry name" value="Galactose-bd-like_sf"/>
</dbReference>
<dbReference type="GO" id="GO:0008239">
    <property type="term" value="F:dipeptidyl-peptidase activity"/>
    <property type="evidence" value="ECO:0007669"/>
    <property type="project" value="InterPro"/>
</dbReference>
<dbReference type="Gene3D" id="3.40.50.1820">
    <property type="entry name" value="alpha/beta hydrolase"/>
    <property type="match status" value="1"/>
</dbReference>
<dbReference type="InterPro" id="IPR005674">
    <property type="entry name" value="CocE/Ser_esterase"/>
</dbReference>
<dbReference type="AlphaFoldDB" id="A0A0U9HGL4"/>
<evidence type="ECO:0000313" key="4">
    <source>
        <dbReference type="Proteomes" id="UP000062160"/>
    </source>
</evidence>
<dbReference type="Proteomes" id="UP000062160">
    <property type="component" value="Unassembled WGS sequence"/>
</dbReference>
<name>A0A0U9HGL4_9FIRM</name>
<dbReference type="Gene3D" id="2.60.120.260">
    <property type="entry name" value="Galactose-binding domain-like"/>
    <property type="match status" value="1"/>
</dbReference>
<gene>
    <name evidence="3" type="ORF">TSYNT_966</name>
</gene>
<dbReference type="Pfam" id="PF02129">
    <property type="entry name" value="Peptidase_S15"/>
    <property type="match status" value="1"/>
</dbReference>
<reference evidence="3" key="1">
    <citation type="journal article" date="2016" name="Genome Announc.">
        <title>Draft Genome Sequence of the Syntrophic Lactate-Degrading Bacterium Tepidanaerobacter syntrophicus JLT.</title>
        <authorList>
            <person name="Matsuura N."/>
            <person name="Ohashi A."/>
            <person name="Tourlousse D.M."/>
            <person name="Sekiguchi Y."/>
        </authorList>
    </citation>
    <scope>NUCLEOTIDE SEQUENCE [LARGE SCALE GENOMIC DNA]</scope>
    <source>
        <strain evidence="3">JL</strain>
    </source>
</reference>
<organism evidence="3">
    <name type="scientific">Tepidanaerobacter syntrophicus</name>
    <dbReference type="NCBI Taxonomy" id="224999"/>
    <lineage>
        <taxon>Bacteria</taxon>
        <taxon>Bacillati</taxon>
        <taxon>Bacillota</taxon>
        <taxon>Clostridia</taxon>
        <taxon>Thermosediminibacterales</taxon>
        <taxon>Tepidanaerobacteraceae</taxon>
        <taxon>Tepidanaerobacter</taxon>
    </lineage>
</organism>
<keyword evidence="1" id="KW-0378">Hydrolase</keyword>
<proteinExistence type="predicted"/>
<dbReference type="OrthoDB" id="319764at2"/>
<dbReference type="SMART" id="SM00939">
    <property type="entry name" value="PepX_C"/>
    <property type="match status" value="1"/>
</dbReference>
<dbReference type="InterPro" id="IPR050585">
    <property type="entry name" value="Xaa-Pro_dipeptidyl-ppase/CocE"/>
</dbReference>
<dbReference type="PANTHER" id="PTHR43056:SF10">
    <property type="entry name" value="COCE_NOND FAMILY, PUTATIVE (AFU_ORTHOLOGUE AFUA_7G00600)-RELATED"/>
    <property type="match status" value="1"/>
</dbReference>
<dbReference type="SUPFAM" id="SSF49785">
    <property type="entry name" value="Galactose-binding domain-like"/>
    <property type="match status" value="1"/>
</dbReference>
<dbReference type="Pfam" id="PF08530">
    <property type="entry name" value="PepX_C"/>
    <property type="match status" value="1"/>
</dbReference>
<evidence type="ECO:0000259" key="2">
    <source>
        <dbReference type="SMART" id="SM00939"/>
    </source>
</evidence>
<feature type="domain" description="Xaa-Pro dipeptidyl-peptidase C-terminal" evidence="2">
    <location>
        <begin position="345"/>
        <end position="580"/>
    </location>
</feature>
<keyword evidence="4" id="KW-1185">Reference proteome</keyword>
<dbReference type="NCBIfam" id="TIGR00976">
    <property type="entry name" value="CocE_NonD"/>
    <property type="match status" value="1"/>
</dbReference>
<dbReference type="RefSeq" id="WP_059033384.1">
    <property type="nucleotide sequence ID" value="NZ_DF977003.1"/>
</dbReference>
<sequence>MSKLLSEYLGLDVLPHYWDKRYTKNLDKLSKPIYKVQKIEDVWLTLRDGTRLCTDIYVPVGAKACPALLAWSAYGKTIQGIKRGAIPPESLLFDHSLEAGDIDYFVSRGYVYVIPDPRGIGKSEGVFYGVYNPQEQEDIYDVIEWIAAQSWCDSNVGMIGYSYFGIIQILAAAKQPPHLKCIMPCSFVDDYYQHGYYGGVGSTYMSIYWELCPSNKPMPWSIKMYGEEKVRQMMTERLKDPDIAVNSYFTKILTTWPPTYHTFFLDYLLHPLDGEYWRQRSANQIYEKVKVPVYLHCAWSPMGRWSAPIFSAMNDKRLNCPKRLGVLEGYDGLELPYRALNEECLRWYDMWLKGIDTGIMDEPLYKISIINSSVRYEHEWPLARTQWKKLYLRSFGRLRWDSEPDSNLPPDGFTHLPPSVSTEVNKLTYRTSPFPHQKEFTGPIELHLFASIDTTDANFIVNLYDVLPDGSRMPLPRYGALRASHPLNVEKSTIGSPVHNNSVSIPVKPGEINEYVIEINPTAIVIPQGHMLELEITSMCPNECHKETWIGKVGNMNVIPSNATTSYKIYRDSDHPSYILLPEIPYTPSDLWLQPIEDTLVDYL</sequence>
<evidence type="ECO:0000313" key="3">
    <source>
        <dbReference type="EMBL" id="GAQ25818.1"/>
    </source>
</evidence>
<dbReference type="EMBL" id="DF977003">
    <property type="protein sequence ID" value="GAQ25818.1"/>
    <property type="molecule type" value="Genomic_DNA"/>
</dbReference>